<dbReference type="AlphaFoldDB" id="A0A6G1K214"/>
<gene>
    <name evidence="2" type="ORF">K504DRAFT_505438</name>
</gene>
<protein>
    <recommendedName>
        <fullName evidence="4">RING-type domain-containing protein</fullName>
    </recommendedName>
</protein>
<evidence type="ECO:0000313" key="2">
    <source>
        <dbReference type="EMBL" id="KAF2706491.1"/>
    </source>
</evidence>
<evidence type="ECO:0008006" key="4">
    <source>
        <dbReference type="Google" id="ProtNLM"/>
    </source>
</evidence>
<proteinExistence type="predicted"/>
<dbReference type="Gene3D" id="3.30.40.10">
    <property type="entry name" value="Zinc/RING finger domain, C3HC4 (zinc finger)"/>
    <property type="match status" value="1"/>
</dbReference>
<feature type="compositionally biased region" description="Polar residues" evidence="1">
    <location>
        <begin position="29"/>
        <end position="41"/>
    </location>
</feature>
<dbReference type="InterPro" id="IPR013083">
    <property type="entry name" value="Znf_RING/FYVE/PHD"/>
</dbReference>
<dbReference type="SUPFAM" id="SSF57850">
    <property type="entry name" value="RING/U-box"/>
    <property type="match status" value="1"/>
</dbReference>
<organism evidence="2 3">
    <name type="scientific">Pleomassaria siparia CBS 279.74</name>
    <dbReference type="NCBI Taxonomy" id="1314801"/>
    <lineage>
        <taxon>Eukaryota</taxon>
        <taxon>Fungi</taxon>
        <taxon>Dikarya</taxon>
        <taxon>Ascomycota</taxon>
        <taxon>Pezizomycotina</taxon>
        <taxon>Dothideomycetes</taxon>
        <taxon>Pleosporomycetidae</taxon>
        <taxon>Pleosporales</taxon>
        <taxon>Pleomassariaceae</taxon>
        <taxon>Pleomassaria</taxon>
    </lineage>
</organism>
<dbReference type="Proteomes" id="UP000799428">
    <property type="component" value="Unassembled WGS sequence"/>
</dbReference>
<name>A0A6G1K214_9PLEO</name>
<feature type="region of interest" description="Disordered" evidence="1">
    <location>
        <begin position="15"/>
        <end position="58"/>
    </location>
</feature>
<evidence type="ECO:0000313" key="3">
    <source>
        <dbReference type="Proteomes" id="UP000799428"/>
    </source>
</evidence>
<reference evidence="2" key="1">
    <citation type="journal article" date="2020" name="Stud. Mycol.">
        <title>101 Dothideomycetes genomes: a test case for predicting lifestyles and emergence of pathogens.</title>
        <authorList>
            <person name="Haridas S."/>
            <person name="Albert R."/>
            <person name="Binder M."/>
            <person name="Bloem J."/>
            <person name="Labutti K."/>
            <person name="Salamov A."/>
            <person name="Andreopoulos B."/>
            <person name="Baker S."/>
            <person name="Barry K."/>
            <person name="Bills G."/>
            <person name="Bluhm B."/>
            <person name="Cannon C."/>
            <person name="Castanera R."/>
            <person name="Culley D."/>
            <person name="Daum C."/>
            <person name="Ezra D."/>
            <person name="Gonzalez J."/>
            <person name="Henrissat B."/>
            <person name="Kuo A."/>
            <person name="Liang C."/>
            <person name="Lipzen A."/>
            <person name="Lutzoni F."/>
            <person name="Magnuson J."/>
            <person name="Mondo S."/>
            <person name="Nolan M."/>
            <person name="Ohm R."/>
            <person name="Pangilinan J."/>
            <person name="Park H.-J."/>
            <person name="Ramirez L."/>
            <person name="Alfaro M."/>
            <person name="Sun H."/>
            <person name="Tritt A."/>
            <person name="Yoshinaga Y."/>
            <person name="Zwiers L.-H."/>
            <person name="Turgeon B."/>
            <person name="Goodwin S."/>
            <person name="Spatafora J."/>
            <person name="Crous P."/>
            <person name="Grigoriev I."/>
        </authorList>
    </citation>
    <scope>NUCLEOTIDE SEQUENCE</scope>
    <source>
        <strain evidence="2">CBS 279.74</strain>
    </source>
</reference>
<sequence length="170" mass="19117">MADGLIPFVPPSHVQCPTCSRTPPERDSSSPLRNGDSNNDQDIMPTSGPPEIRNPPQFVRFPEGHEQEELFTLRSCPHGHFFCKVCISLWFHVGQKTTCPSCPAVMHTNPEAYVEFLMSENPTREERLNFADVVEVRGECPELAAIIRSDPLGDVATDFFRGLWTKFAEK</sequence>
<keyword evidence="3" id="KW-1185">Reference proteome</keyword>
<evidence type="ECO:0000256" key="1">
    <source>
        <dbReference type="SAM" id="MobiDB-lite"/>
    </source>
</evidence>
<dbReference type="EMBL" id="MU005776">
    <property type="protein sequence ID" value="KAF2706491.1"/>
    <property type="molecule type" value="Genomic_DNA"/>
</dbReference>
<accession>A0A6G1K214</accession>